<dbReference type="InterPro" id="IPR004090">
    <property type="entry name" value="Chemotax_Me-accpt_rcpt"/>
</dbReference>
<dbReference type="CDD" id="cd06225">
    <property type="entry name" value="HAMP"/>
    <property type="match status" value="1"/>
</dbReference>
<dbReference type="InterPro" id="IPR004089">
    <property type="entry name" value="MCPsignal_dom"/>
</dbReference>
<dbReference type="InterPro" id="IPR007891">
    <property type="entry name" value="CHASE3"/>
</dbReference>
<feature type="compositionally biased region" description="Polar residues" evidence="4">
    <location>
        <begin position="466"/>
        <end position="507"/>
    </location>
</feature>
<feature type="domain" description="Methyl-accepting transducer" evidence="6">
    <location>
        <begin position="445"/>
        <end position="674"/>
    </location>
</feature>
<feature type="domain" description="HAMP" evidence="7">
    <location>
        <begin position="349"/>
        <end position="401"/>
    </location>
</feature>
<feature type="region of interest" description="Disordered" evidence="4">
    <location>
        <begin position="456"/>
        <end position="514"/>
    </location>
</feature>
<gene>
    <name evidence="8" type="ORF">COB67_08435</name>
</gene>
<sequence>MDLDNLSVRNKIIFGISVALALMLAVSVTVFVNVQGLQETSKWVQHTRDVMGNGNQLVAEMMNMETGMRGFLISGKEEFLEPYEKGQRRFSKLMDQTQELVNDNPAQVSRLEQIDELAQQWLKKAGEAQVNLRRQVNIGFKTVEAFEQIRSRTVGKRIFDNLRKTLTRVDKEFQREANDAGRFMVQRILLDLVNMETGQRGFLLTGKEESLSPYKQGQTTLNTHLDELRSLIKQENSGDLSGGDVDEIGKQAEAWVEQAAAPEINARKEVNKVPVTMADLTRQIEKGQGKKFMDELRRRIDEFISIEKNLMVIRQKDAKSSADFTQKVIIFGTLAAIILGFLTAFYIARKISSPMGDLVSILDSMAQGDISRRATILGSDEIAKLGISFNQMVENLKQQVALTTVIAKGDLSNEVPLASDKDSLGKALQMMTDSLNETLHQVATAADRLTGGAQQLSDSSQIISQGASEQSSSLEEISTSMEQMSAQTQSNADNATQANQLAASARQQAEEGNEQMGKMLESMKDINESSENISNIIKTIDEIAFQTNVLAINAAVEAARAGVHGKGFAVVAEEVRNLAQRSAAAAKETTTMINDSVKKVEAGAKIADETAGSLKEIVKGSAQVTDLVNQIATASNEQARGVKEINSGLTQLSQVTQQNAQVSEEASTASDELNGQSRILKQLVSRFKLRQQFHSALSTYQTQEVAPVSYPIAPVSASVNAVKTHKEMPSAAGRVDTSGEDLISFEQTDTGKF</sequence>
<dbReference type="GO" id="GO:0005886">
    <property type="term" value="C:plasma membrane"/>
    <property type="evidence" value="ECO:0007669"/>
    <property type="project" value="TreeGrafter"/>
</dbReference>
<dbReference type="CDD" id="cd19410">
    <property type="entry name" value="HK9-like_sensor"/>
    <property type="match status" value="2"/>
</dbReference>
<dbReference type="EMBL" id="NVSR01000058">
    <property type="protein sequence ID" value="PCI27485.1"/>
    <property type="molecule type" value="Genomic_DNA"/>
</dbReference>
<organism evidence="8 9">
    <name type="scientific">SAR324 cluster bacterium</name>
    <dbReference type="NCBI Taxonomy" id="2024889"/>
    <lineage>
        <taxon>Bacteria</taxon>
        <taxon>Deltaproteobacteria</taxon>
        <taxon>SAR324 cluster</taxon>
    </lineage>
</organism>
<dbReference type="InterPro" id="IPR003660">
    <property type="entry name" value="HAMP_dom"/>
</dbReference>
<dbReference type="GO" id="GO:0004888">
    <property type="term" value="F:transmembrane signaling receptor activity"/>
    <property type="evidence" value="ECO:0007669"/>
    <property type="project" value="InterPro"/>
</dbReference>
<evidence type="ECO:0000313" key="9">
    <source>
        <dbReference type="Proteomes" id="UP000218113"/>
    </source>
</evidence>
<evidence type="ECO:0008006" key="10">
    <source>
        <dbReference type="Google" id="ProtNLM"/>
    </source>
</evidence>
<dbReference type="AlphaFoldDB" id="A0A2A4T2W0"/>
<dbReference type="PANTHER" id="PTHR43531:SF11">
    <property type="entry name" value="METHYL-ACCEPTING CHEMOTAXIS PROTEIN 3"/>
    <property type="match status" value="1"/>
</dbReference>
<evidence type="ECO:0000259" key="7">
    <source>
        <dbReference type="PROSITE" id="PS50885"/>
    </source>
</evidence>
<dbReference type="InterPro" id="IPR051310">
    <property type="entry name" value="MCP_chemotaxis"/>
</dbReference>
<dbReference type="PROSITE" id="PS50885">
    <property type="entry name" value="HAMP"/>
    <property type="match status" value="1"/>
</dbReference>
<dbReference type="GO" id="GO:0006935">
    <property type="term" value="P:chemotaxis"/>
    <property type="evidence" value="ECO:0007669"/>
    <property type="project" value="UniProtKB-KW"/>
</dbReference>
<dbReference type="Pfam" id="PF05227">
    <property type="entry name" value="CHASE3"/>
    <property type="match status" value="2"/>
</dbReference>
<feature type="transmembrane region" description="Helical" evidence="5">
    <location>
        <begin position="12"/>
        <end position="34"/>
    </location>
</feature>
<dbReference type="PANTHER" id="PTHR43531">
    <property type="entry name" value="PROTEIN ICFG"/>
    <property type="match status" value="1"/>
</dbReference>
<dbReference type="Pfam" id="PF00672">
    <property type="entry name" value="HAMP"/>
    <property type="match status" value="1"/>
</dbReference>
<dbReference type="SMART" id="SM00304">
    <property type="entry name" value="HAMP"/>
    <property type="match status" value="2"/>
</dbReference>
<keyword evidence="3" id="KW-0807">Transducer</keyword>
<comment type="caution">
    <text evidence="8">The sequence shown here is derived from an EMBL/GenBank/DDBJ whole genome shotgun (WGS) entry which is preliminary data.</text>
</comment>
<evidence type="ECO:0000313" key="8">
    <source>
        <dbReference type="EMBL" id="PCI27485.1"/>
    </source>
</evidence>
<dbReference type="SUPFAM" id="SSF58104">
    <property type="entry name" value="Methyl-accepting chemotaxis protein (MCP) signaling domain"/>
    <property type="match status" value="1"/>
</dbReference>
<feature type="transmembrane region" description="Helical" evidence="5">
    <location>
        <begin position="328"/>
        <end position="348"/>
    </location>
</feature>
<dbReference type="Pfam" id="PF00015">
    <property type="entry name" value="MCPsignal"/>
    <property type="match status" value="1"/>
</dbReference>
<feature type="compositionally biased region" description="Low complexity" evidence="4">
    <location>
        <begin position="456"/>
        <end position="465"/>
    </location>
</feature>
<dbReference type="GO" id="GO:0007165">
    <property type="term" value="P:signal transduction"/>
    <property type="evidence" value="ECO:0007669"/>
    <property type="project" value="UniProtKB-KW"/>
</dbReference>
<accession>A0A2A4T2W0</accession>
<dbReference type="SMART" id="SM00283">
    <property type="entry name" value="MA"/>
    <property type="match status" value="1"/>
</dbReference>
<keyword evidence="5" id="KW-0812">Transmembrane</keyword>
<dbReference type="PRINTS" id="PR00260">
    <property type="entry name" value="CHEMTRNSDUCR"/>
</dbReference>
<reference evidence="9" key="1">
    <citation type="submission" date="2017-08" db="EMBL/GenBank/DDBJ databases">
        <title>A dynamic microbial community with high functional redundancy inhabits the cold, oxic subseafloor aquifer.</title>
        <authorList>
            <person name="Tully B.J."/>
            <person name="Wheat C.G."/>
            <person name="Glazer B.T."/>
            <person name="Huber J.A."/>
        </authorList>
    </citation>
    <scope>NUCLEOTIDE SEQUENCE [LARGE SCALE GENOMIC DNA]</scope>
</reference>
<evidence type="ECO:0000256" key="4">
    <source>
        <dbReference type="SAM" id="MobiDB-lite"/>
    </source>
</evidence>
<dbReference type="PROSITE" id="PS50111">
    <property type="entry name" value="CHEMOTAXIS_TRANSDUC_2"/>
    <property type="match status" value="1"/>
</dbReference>
<evidence type="ECO:0000256" key="1">
    <source>
        <dbReference type="ARBA" id="ARBA00022500"/>
    </source>
</evidence>
<evidence type="ECO:0000259" key="6">
    <source>
        <dbReference type="PROSITE" id="PS50111"/>
    </source>
</evidence>
<dbReference type="Proteomes" id="UP000218113">
    <property type="component" value="Unassembled WGS sequence"/>
</dbReference>
<dbReference type="CDD" id="cd11386">
    <property type="entry name" value="MCP_signal"/>
    <property type="match status" value="1"/>
</dbReference>
<dbReference type="Gene3D" id="6.10.340.10">
    <property type="match status" value="1"/>
</dbReference>
<keyword evidence="1" id="KW-0145">Chemotaxis</keyword>
<dbReference type="FunFam" id="1.10.287.950:FF:000001">
    <property type="entry name" value="Methyl-accepting chemotaxis sensory transducer"/>
    <property type="match status" value="1"/>
</dbReference>
<dbReference type="Gene3D" id="1.10.287.950">
    <property type="entry name" value="Methyl-accepting chemotaxis protein"/>
    <property type="match status" value="1"/>
</dbReference>
<protein>
    <recommendedName>
        <fullName evidence="10">Chemotaxis protein</fullName>
    </recommendedName>
</protein>
<name>A0A2A4T2W0_9DELT</name>
<keyword evidence="5" id="KW-1133">Transmembrane helix</keyword>
<evidence type="ECO:0000256" key="3">
    <source>
        <dbReference type="PROSITE-ProRule" id="PRU00284"/>
    </source>
</evidence>
<keyword evidence="5" id="KW-0472">Membrane</keyword>
<evidence type="ECO:0000256" key="5">
    <source>
        <dbReference type="SAM" id="Phobius"/>
    </source>
</evidence>
<proteinExistence type="inferred from homology"/>
<evidence type="ECO:0000256" key="2">
    <source>
        <dbReference type="ARBA" id="ARBA00029447"/>
    </source>
</evidence>
<comment type="similarity">
    <text evidence="2">Belongs to the methyl-accepting chemotaxis (MCP) protein family.</text>
</comment>